<reference evidence="2 3" key="1">
    <citation type="journal article" date="2016" name="Front. Microbiol.">
        <title>Single-Cell (Meta-)Genomics of a Dimorphic Candidatus Thiomargarita nelsonii Reveals Genomic Plasticity.</title>
        <authorList>
            <person name="Flood B.E."/>
            <person name="Fliss P."/>
            <person name="Jones D.S."/>
            <person name="Dick G.J."/>
            <person name="Jain S."/>
            <person name="Kaster A.K."/>
            <person name="Winkel M."/>
            <person name="Mussmann M."/>
            <person name="Bailey J."/>
        </authorList>
    </citation>
    <scope>NUCLEOTIDE SEQUENCE [LARGE SCALE GENOMIC DNA]</scope>
    <source>
        <strain evidence="2">Hydrate Ridge</strain>
    </source>
</reference>
<evidence type="ECO:0000259" key="1">
    <source>
        <dbReference type="Pfam" id="PF00656"/>
    </source>
</evidence>
<sequence>MSAETFKKQQGRAYNQVFIKTLTVRQARRIKLIKAISTFFKEAKIGDIAIIYISGHGMNTPMGYHFLTYDAEPDFLQASGASWQIFNPIYNLKAHVFLLVDTCRAGNIVNPDWKQRAQDEEARPDRYLRGANNSGVIVFASSSGNDVSQEDDRWGHSAFAKALLDGLNGGAADKKGRVLFDPLRRHVMEQVAELTDGLQQPTIPRLTGTGQFLDLVLARRSR</sequence>
<dbReference type="InterPro" id="IPR011600">
    <property type="entry name" value="Pept_C14_caspase"/>
</dbReference>
<dbReference type="InterPro" id="IPR029030">
    <property type="entry name" value="Caspase-like_dom_sf"/>
</dbReference>
<dbReference type="Pfam" id="PF00656">
    <property type="entry name" value="Peptidase_C14"/>
    <property type="match status" value="1"/>
</dbReference>
<dbReference type="Gene3D" id="3.40.50.1460">
    <property type="match status" value="1"/>
</dbReference>
<dbReference type="GO" id="GO:0004197">
    <property type="term" value="F:cysteine-type endopeptidase activity"/>
    <property type="evidence" value="ECO:0007669"/>
    <property type="project" value="InterPro"/>
</dbReference>
<dbReference type="SUPFAM" id="SSF52129">
    <property type="entry name" value="Caspase-like"/>
    <property type="match status" value="1"/>
</dbReference>
<evidence type="ECO:0000313" key="3">
    <source>
        <dbReference type="Proteomes" id="UP000030428"/>
    </source>
</evidence>
<organism evidence="2 3">
    <name type="scientific">Candidatus Thiomargarita nelsonii</name>
    <dbReference type="NCBI Taxonomy" id="1003181"/>
    <lineage>
        <taxon>Bacteria</taxon>
        <taxon>Pseudomonadati</taxon>
        <taxon>Pseudomonadota</taxon>
        <taxon>Gammaproteobacteria</taxon>
        <taxon>Thiotrichales</taxon>
        <taxon>Thiotrichaceae</taxon>
        <taxon>Thiomargarita</taxon>
    </lineage>
</organism>
<name>A0A0A6RP91_9GAMM</name>
<proteinExistence type="predicted"/>
<dbReference type="Proteomes" id="UP000030428">
    <property type="component" value="Unassembled WGS sequence"/>
</dbReference>
<dbReference type="AlphaFoldDB" id="A0A0A6RP91"/>
<feature type="domain" description="Peptidase C14 caspase" evidence="1">
    <location>
        <begin position="24"/>
        <end position="207"/>
    </location>
</feature>
<dbReference type="EMBL" id="JSZA02000040">
    <property type="protein sequence ID" value="KHD05681.1"/>
    <property type="molecule type" value="Genomic_DNA"/>
</dbReference>
<accession>A0A0A6RP91</accession>
<dbReference type="GO" id="GO:0006508">
    <property type="term" value="P:proteolysis"/>
    <property type="evidence" value="ECO:0007669"/>
    <property type="project" value="InterPro"/>
</dbReference>
<evidence type="ECO:0000313" key="2">
    <source>
        <dbReference type="EMBL" id="KHD05681.1"/>
    </source>
</evidence>
<protein>
    <recommendedName>
        <fullName evidence="1">Peptidase C14 caspase domain-containing protein</fullName>
    </recommendedName>
</protein>
<keyword evidence="3" id="KW-1185">Reference proteome</keyword>
<comment type="caution">
    <text evidence="2">The sequence shown here is derived from an EMBL/GenBank/DDBJ whole genome shotgun (WGS) entry which is preliminary data.</text>
</comment>
<gene>
    <name evidence="2" type="ORF">PN36_12775</name>
</gene>